<dbReference type="FunFam" id="2.30.29.170:FF:000001">
    <property type="entry name" value="EF-hand domain containing 1"/>
    <property type="match status" value="1"/>
</dbReference>
<dbReference type="InterPro" id="IPR040193">
    <property type="entry name" value="EFHC1/EFHC2/EFHB"/>
</dbReference>
<feature type="compositionally biased region" description="Polar residues" evidence="6">
    <location>
        <begin position="542"/>
        <end position="560"/>
    </location>
</feature>
<dbReference type="GO" id="GO:0043014">
    <property type="term" value="F:alpha-tubulin binding"/>
    <property type="evidence" value="ECO:0007669"/>
    <property type="project" value="TreeGrafter"/>
</dbReference>
<keyword evidence="3" id="KW-0677">Repeat</keyword>
<dbReference type="GO" id="GO:0005930">
    <property type="term" value="C:axoneme"/>
    <property type="evidence" value="ECO:0007669"/>
    <property type="project" value="UniProtKB-SubCell"/>
</dbReference>
<dbReference type="InParanoid" id="H3BE37"/>
<keyword evidence="4" id="KW-0206">Cytoskeleton</keyword>
<reference evidence="8" key="2">
    <citation type="submission" date="2025-08" db="UniProtKB">
        <authorList>
            <consortium name="Ensembl"/>
        </authorList>
    </citation>
    <scope>IDENTIFICATION</scope>
</reference>
<dbReference type="Pfam" id="PF06565">
    <property type="entry name" value="DM10_dom"/>
    <property type="match status" value="3"/>
</dbReference>
<dbReference type="PANTHER" id="PTHR12086">
    <property type="entry name" value="EF-HAND DOMAIN C-TERMINAL CONTAINING PROTEIN"/>
    <property type="match status" value="1"/>
</dbReference>
<evidence type="ECO:0000256" key="6">
    <source>
        <dbReference type="SAM" id="MobiDB-lite"/>
    </source>
</evidence>
<dbReference type="PANTHER" id="PTHR12086:SF9">
    <property type="entry name" value="EF-HAND DOMAIN-CONTAINING PROTEIN 1"/>
    <property type="match status" value="1"/>
</dbReference>
<dbReference type="eggNOG" id="KOG0043">
    <property type="taxonomic scope" value="Eukaryota"/>
</dbReference>
<dbReference type="FunFam" id="2.30.29.170:FF:000003">
    <property type="entry name" value="EF-hand domain (C-terminal) containing 1"/>
    <property type="match status" value="1"/>
</dbReference>
<proteinExistence type="predicted"/>
<dbReference type="GO" id="GO:0000281">
    <property type="term" value="P:mitotic cytokinesis"/>
    <property type="evidence" value="ECO:0007669"/>
    <property type="project" value="TreeGrafter"/>
</dbReference>
<evidence type="ECO:0000259" key="7">
    <source>
        <dbReference type="PROSITE" id="PS51336"/>
    </source>
</evidence>
<dbReference type="STRING" id="7897.ENSLACP00000020158"/>
<dbReference type="OMA" id="WKDFNIG"/>
<evidence type="ECO:0000256" key="5">
    <source>
        <dbReference type="ARBA" id="ARBA00023273"/>
    </source>
</evidence>
<dbReference type="Proteomes" id="UP000008672">
    <property type="component" value="Unassembled WGS sequence"/>
</dbReference>
<feature type="domain" description="DM10" evidence="7">
    <location>
        <begin position="93"/>
        <end position="198"/>
    </location>
</feature>
<reference evidence="9" key="1">
    <citation type="submission" date="2011-08" db="EMBL/GenBank/DDBJ databases">
        <title>The draft genome of Latimeria chalumnae.</title>
        <authorList>
            <person name="Di Palma F."/>
            <person name="Alfoldi J."/>
            <person name="Johnson J."/>
            <person name="Berlin A."/>
            <person name="Gnerre S."/>
            <person name="Jaffe D."/>
            <person name="MacCallum I."/>
            <person name="Young S."/>
            <person name="Walker B.J."/>
            <person name="Lander E."/>
            <person name="Lindblad-Toh K."/>
        </authorList>
    </citation>
    <scope>NUCLEOTIDE SEQUENCE [LARGE SCALE GENOMIC DNA]</scope>
    <source>
        <strain evidence="9">Wild caught</strain>
    </source>
</reference>
<gene>
    <name evidence="8" type="primary">EFHC1</name>
</gene>
<keyword evidence="5" id="KW-0966">Cell projection</keyword>
<protein>
    <submittedName>
        <fullName evidence="8">EF-hand domain containing 1</fullName>
    </submittedName>
</protein>
<evidence type="ECO:0000256" key="2">
    <source>
        <dbReference type="ARBA" id="ARBA00022490"/>
    </source>
</evidence>
<dbReference type="GeneTree" id="ENSGT00530000063528"/>
<dbReference type="OrthoDB" id="10255210at2759"/>
<dbReference type="FunFam" id="2.30.29.170:FF:000002">
    <property type="entry name" value="EF-hand domain (C-terminal) containing 1"/>
    <property type="match status" value="1"/>
</dbReference>
<dbReference type="AlphaFoldDB" id="H3BE37"/>
<dbReference type="PROSITE" id="PS51336">
    <property type="entry name" value="DM10"/>
    <property type="match status" value="3"/>
</dbReference>
<dbReference type="SMART" id="SM00676">
    <property type="entry name" value="DM10"/>
    <property type="match status" value="3"/>
</dbReference>
<dbReference type="GO" id="GO:0072686">
    <property type="term" value="C:mitotic spindle"/>
    <property type="evidence" value="ECO:0007669"/>
    <property type="project" value="TreeGrafter"/>
</dbReference>
<name>H3BE37_LATCH</name>
<dbReference type="RefSeq" id="XP_005991103.1">
    <property type="nucleotide sequence ID" value="XM_005991041.3"/>
</dbReference>
<sequence>MPFNPLQGLPFLPGNTFSDPTKVNFHVSHTLGYKNGYMFSCLPTVGIGREPITINQLSQAELDELANKRPTLTYGQAKQAPPEDYIPAHVAFDKKVLKFDAYFKQTVHESPAEFYRVRPVIIYYYLEDDSISLVEHEVVNSGIPQGTLIKRQRLPKNDRGDHYHWKDFNLGINITIYGKTFHTTNCDKFTQNFLESEGIVLNHAEETPVDPYIDARKEPPHTFITPSDFDKLKHFLTLDRKVLRFYAIWDDTSNTFGERRPFIIHYYLMDDAVEICEVRKPNDGRDPFPLLLRRQRLPKSPLQADSFLPTCVMEVSEQDVKEWFSPKDFIVGSTINILGRPFFLYDCDEFTKNYYRESFGFSDFTPVDVATKDPEEIKQEIAPYNGFGLVEDSLQNCLSLIPQPPKKDIIKMLENDHKVLRYEAKLDTMNPEDQRRRFIISFFLSTDMVSIFEPHVRNSGIIGGKFLEKTRIPKPGSSVDHPNFYTPQDFAIGSTIEVFGHRFILLNADEYVLKYVEANASQFPSHTLNSLRQRIRGERPASQETQTCVQNPQETESCRLSPTEVDKIKEGSRTASPAEKCQLEVKCA</sequence>
<evidence type="ECO:0000256" key="1">
    <source>
        <dbReference type="ARBA" id="ARBA00004430"/>
    </source>
</evidence>
<feature type="domain" description="DM10" evidence="7">
    <location>
        <begin position="239"/>
        <end position="359"/>
    </location>
</feature>
<evidence type="ECO:0000313" key="8">
    <source>
        <dbReference type="Ensembl" id="ENSLACP00000020158.2"/>
    </source>
</evidence>
<feature type="domain" description="DM10" evidence="7">
    <location>
        <begin position="416"/>
        <end position="520"/>
    </location>
</feature>
<dbReference type="GeneID" id="102350421"/>
<dbReference type="CTD" id="114327"/>
<evidence type="ECO:0000256" key="3">
    <source>
        <dbReference type="ARBA" id="ARBA00022737"/>
    </source>
</evidence>
<keyword evidence="2" id="KW-0963">Cytoplasm</keyword>
<comment type="subcellular location">
    <subcellularLocation>
        <location evidence="1">Cytoplasm</location>
        <location evidence="1">Cytoskeleton</location>
        <location evidence="1">Cilium axoneme</location>
    </subcellularLocation>
</comment>
<accession>H3BE37</accession>
<dbReference type="FunCoup" id="H3BE37">
    <property type="interactions" value="99"/>
</dbReference>
<reference evidence="8" key="3">
    <citation type="submission" date="2025-09" db="UniProtKB">
        <authorList>
            <consortium name="Ensembl"/>
        </authorList>
    </citation>
    <scope>IDENTIFICATION</scope>
</reference>
<evidence type="ECO:0000256" key="4">
    <source>
        <dbReference type="ARBA" id="ARBA00023212"/>
    </source>
</evidence>
<dbReference type="KEGG" id="lcm:102350421"/>
<dbReference type="HOGENOM" id="CLU_018366_0_1_1"/>
<dbReference type="GO" id="GO:0060285">
    <property type="term" value="P:cilium-dependent cell motility"/>
    <property type="evidence" value="ECO:0007669"/>
    <property type="project" value="TreeGrafter"/>
</dbReference>
<dbReference type="Gene3D" id="2.30.29.170">
    <property type="match status" value="3"/>
</dbReference>
<dbReference type="Ensembl" id="ENSLACT00000020296.2">
    <property type="protein sequence ID" value="ENSLACP00000020158.2"/>
    <property type="gene ID" value="ENSLACG00000017717.2"/>
</dbReference>
<evidence type="ECO:0000313" key="9">
    <source>
        <dbReference type="Proteomes" id="UP000008672"/>
    </source>
</evidence>
<feature type="region of interest" description="Disordered" evidence="6">
    <location>
        <begin position="538"/>
        <end position="575"/>
    </location>
</feature>
<keyword evidence="9" id="KW-1185">Reference proteome</keyword>
<dbReference type="EMBL" id="AFYH01030867">
    <property type="status" value="NOT_ANNOTATED_CDS"/>
    <property type="molecule type" value="Genomic_DNA"/>
</dbReference>
<dbReference type="EMBL" id="AFYH01030868">
    <property type="status" value="NOT_ANNOTATED_CDS"/>
    <property type="molecule type" value="Genomic_DNA"/>
</dbReference>
<dbReference type="GO" id="GO:0007052">
    <property type="term" value="P:mitotic spindle organization"/>
    <property type="evidence" value="ECO:0007669"/>
    <property type="project" value="TreeGrafter"/>
</dbReference>
<dbReference type="InterPro" id="IPR006602">
    <property type="entry name" value="DM10_dom"/>
</dbReference>
<organism evidence="8 9">
    <name type="scientific">Latimeria chalumnae</name>
    <name type="common">Coelacanth</name>
    <dbReference type="NCBI Taxonomy" id="7897"/>
    <lineage>
        <taxon>Eukaryota</taxon>
        <taxon>Metazoa</taxon>
        <taxon>Chordata</taxon>
        <taxon>Craniata</taxon>
        <taxon>Vertebrata</taxon>
        <taxon>Euteleostomi</taxon>
        <taxon>Coelacanthiformes</taxon>
        <taxon>Coelacanthidae</taxon>
        <taxon>Latimeria</taxon>
    </lineage>
</organism>